<evidence type="ECO:0000259" key="2">
    <source>
        <dbReference type="Pfam" id="PF25838"/>
    </source>
</evidence>
<evidence type="ECO:0000259" key="1">
    <source>
        <dbReference type="Pfam" id="PF25837"/>
    </source>
</evidence>
<sequence>MIITHGALRFDYDGGALRRICLNGVEVIRGIAYLVRDRDWGTLVPQISAELIEPTRISYRARYESQGAALLVSAVIDFAEGLQFHADAQAEGDFETNRAGFTVLHPITGVAGANVLVEHCDGSRVEAEFPRLIAPWQPFQDLRALTHCLGGWRVRCQMDGDAFEMEDQRQWGDASYKTYVRPLARPWPYQIAGGSGFPQAVRLDWQAVADPTPVAASEPTRGIFPQMALVITADEARQAAKRPGDLATVGPQRLLCHFDATQHGLAELQAFAALQTVYPAQYDLELIARCDGDLAAEFAAHAQDVAQAGLRLASVMVCPSVDRQSTPPGSAWPPCPPLDAIHAAARNAFPGIVLGGGMVSFFPELNRKRPPVAALDFVSHGLCPIVHDASDAGVMQTLEAVSHITTSARAIIGDKPYRLGPCTIAMRQNPYGARVIPNPAQGRVCMTDDDPRHRSAFGAAYAVGLAAALVGSGVTVWTPAGLYGPRGVMDWQGRSYPLARVLAELAARAETEVTAELVPNVSARLCFAGAEMTTNLATYVRTELA</sequence>
<dbReference type="Proteomes" id="UP001595547">
    <property type="component" value="Unassembled WGS sequence"/>
</dbReference>
<gene>
    <name evidence="3" type="ORF">ACFOGH_07320</name>
</gene>
<dbReference type="InterPro" id="IPR058788">
    <property type="entry name" value="ApnL_N"/>
</dbReference>
<dbReference type="InterPro" id="IPR058787">
    <property type="entry name" value="ApnL_M"/>
</dbReference>
<comment type="caution">
    <text evidence="3">The sequence shown here is derived from an EMBL/GenBank/DDBJ whole genome shotgun (WGS) entry which is preliminary data.</text>
</comment>
<organism evidence="3 4">
    <name type="scientific">Cypionkella sinensis</name>
    <dbReference type="NCBI Taxonomy" id="1756043"/>
    <lineage>
        <taxon>Bacteria</taxon>
        <taxon>Pseudomonadati</taxon>
        <taxon>Pseudomonadota</taxon>
        <taxon>Alphaproteobacteria</taxon>
        <taxon>Rhodobacterales</taxon>
        <taxon>Paracoccaceae</taxon>
        <taxon>Cypionkella</taxon>
    </lineage>
</organism>
<dbReference type="Pfam" id="PF25838">
    <property type="entry name" value="Apionate_lact_M"/>
    <property type="match status" value="1"/>
</dbReference>
<reference evidence="4" key="1">
    <citation type="journal article" date="2019" name="Int. J. Syst. Evol. Microbiol.">
        <title>The Global Catalogue of Microorganisms (GCM) 10K type strain sequencing project: providing services to taxonomists for standard genome sequencing and annotation.</title>
        <authorList>
            <consortium name="The Broad Institute Genomics Platform"/>
            <consortium name="The Broad Institute Genome Sequencing Center for Infectious Disease"/>
            <person name="Wu L."/>
            <person name="Ma J."/>
        </authorList>
    </citation>
    <scope>NUCLEOTIDE SEQUENCE [LARGE SCALE GENOMIC DNA]</scope>
    <source>
        <strain evidence="4">KCTC 52039</strain>
    </source>
</reference>
<keyword evidence="4" id="KW-1185">Reference proteome</keyword>
<dbReference type="Pfam" id="PF25837">
    <property type="entry name" value="Apionate_lact_N"/>
    <property type="match status" value="1"/>
</dbReference>
<protein>
    <submittedName>
        <fullName evidence="3">Uncharacterized protein</fullName>
    </submittedName>
</protein>
<evidence type="ECO:0000313" key="3">
    <source>
        <dbReference type="EMBL" id="MFC3180792.1"/>
    </source>
</evidence>
<evidence type="ECO:0000313" key="4">
    <source>
        <dbReference type="Proteomes" id="UP001595547"/>
    </source>
</evidence>
<name>A0ABV7J051_9RHOB</name>
<dbReference type="RefSeq" id="WP_380072414.1">
    <property type="nucleotide sequence ID" value="NZ_JBHRTO010000001.1"/>
</dbReference>
<feature type="domain" description="D-apionate lactonase N-terminal" evidence="1">
    <location>
        <begin position="3"/>
        <end position="206"/>
    </location>
</feature>
<dbReference type="EMBL" id="JBHRTO010000001">
    <property type="protein sequence ID" value="MFC3180792.1"/>
    <property type="molecule type" value="Genomic_DNA"/>
</dbReference>
<proteinExistence type="predicted"/>
<accession>A0ABV7J051</accession>
<feature type="domain" description="D-apionate lactonase TIM barrel" evidence="2">
    <location>
        <begin position="227"/>
        <end position="509"/>
    </location>
</feature>